<name>A0A6A4P5V4_LUPAL</name>
<evidence type="ECO:0000313" key="3">
    <source>
        <dbReference type="Proteomes" id="UP000447434"/>
    </source>
</evidence>
<dbReference type="AlphaFoldDB" id="A0A6A4P5V4"/>
<gene>
    <name evidence="2" type="ORF">Lalb_Chr18g0054531</name>
</gene>
<evidence type="ECO:0000256" key="1">
    <source>
        <dbReference type="SAM" id="Phobius"/>
    </source>
</evidence>
<sequence length="90" mass="10247">MQLLTPWVHGVTGLGLEILSREGTYSLGRKRIMIIFLKSFMILCLNNTLVILRHDYMTKAGSTQSRVHTKSYKNSKETMISSFLQKALSL</sequence>
<dbReference type="EMBL" id="WOCE01000018">
    <property type="protein sequence ID" value="KAE9594508.1"/>
    <property type="molecule type" value="Genomic_DNA"/>
</dbReference>
<protein>
    <submittedName>
        <fullName evidence="2">Uncharacterized protein</fullName>
    </submittedName>
</protein>
<feature type="transmembrane region" description="Helical" evidence="1">
    <location>
        <begin position="32"/>
        <end position="52"/>
    </location>
</feature>
<keyword evidence="3" id="KW-1185">Reference proteome</keyword>
<dbReference type="Proteomes" id="UP000447434">
    <property type="component" value="Chromosome 18"/>
</dbReference>
<comment type="caution">
    <text evidence="2">The sequence shown here is derived from an EMBL/GenBank/DDBJ whole genome shotgun (WGS) entry which is preliminary data.</text>
</comment>
<keyword evidence="1" id="KW-0812">Transmembrane</keyword>
<evidence type="ECO:0000313" key="2">
    <source>
        <dbReference type="EMBL" id="KAE9594508.1"/>
    </source>
</evidence>
<organism evidence="2 3">
    <name type="scientific">Lupinus albus</name>
    <name type="common">White lupine</name>
    <name type="synonym">Lupinus termis</name>
    <dbReference type="NCBI Taxonomy" id="3870"/>
    <lineage>
        <taxon>Eukaryota</taxon>
        <taxon>Viridiplantae</taxon>
        <taxon>Streptophyta</taxon>
        <taxon>Embryophyta</taxon>
        <taxon>Tracheophyta</taxon>
        <taxon>Spermatophyta</taxon>
        <taxon>Magnoliopsida</taxon>
        <taxon>eudicotyledons</taxon>
        <taxon>Gunneridae</taxon>
        <taxon>Pentapetalae</taxon>
        <taxon>rosids</taxon>
        <taxon>fabids</taxon>
        <taxon>Fabales</taxon>
        <taxon>Fabaceae</taxon>
        <taxon>Papilionoideae</taxon>
        <taxon>50 kb inversion clade</taxon>
        <taxon>genistoids sensu lato</taxon>
        <taxon>core genistoids</taxon>
        <taxon>Genisteae</taxon>
        <taxon>Lupinus</taxon>
    </lineage>
</organism>
<keyword evidence="1" id="KW-1133">Transmembrane helix</keyword>
<reference evidence="3" key="1">
    <citation type="journal article" date="2020" name="Nat. Commun.">
        <title>Genome sequence of the cluster root forming white lupin.</title>
        <authorList>
            <person name="Hufnagel B."/>
            <person name="Marques A."/>
            <person name="Soriano A."/>
            <person name="Marques L."/>
            <person name="Divol F."/>
            <person name="Doumas P."/>
            <person name="Sallet E."/>
            <person name="Mancinotti D."/>
            <person name="Carrere S."/>
            <person name="Marande W."/>
            <person name="Arribat S."/>
            <person name="Keller J."/>
            <person name="Huneau C."/>
            <person name="Blein T."/>
            <person name="Aime D."/>
            <person name="Laguerre M."/>
            <person name="Taylor J."/>
            <person name="Schubert V."/>
            <person name="Nelson M."/>
            <person name="Geu-Flores F."/>
            <person name="Crespi M."/>
            <person name="Gallardo-Guerrero K."/>
            <person name="Delaux P.-M."/>
            <person name="Salse J."/>
            <person name="Berges H."/>
            <person name="Guyot R."/>
            <person name="Gouzy J."/>
            <person name="Peret B."/>
        </authorList>
    </citation>
    <scope>NUCLEOTIDE SEQUENCE [LARGE SCALE GENOMIC DNA]</scope>
    <source>
        <strain evidence="3">cv. Amiga</strain>
    </source>
</reference>
<accession>A0A6A4P5V4</accession>
<proteinExistence type="predicted"/>
<keyword evidence="1" id="KW-0472">Membrane</keyword>